<comment type="caution">
    <text evidence="8">The sequence shown here is derived from an EMBL/GenBank/DDBJ whole genome shotgun (WGS) entry which is preliminary data.</text>
</comment>
<comment type="similarity">
    <text evidence="2">Belongs to the polysaccharide synthase family.</text>
</comment>
<reference evidence="8" key="1">
    <citation type="journal article" date="2014" name="Int. J. Syst. Evol. Microbiol.">
        <title>Complete genome sequence of Corynebacterium casei LMG S-19264T (=DSM 44701T), isolated from a smear-ripened cheese.</title>
        <authorList>
            <consortium name="US DOE Joint Genome Institute (JGI-PGF)"/>
            <person name="Walter F."/>
            <person name="Albersmeier A."/>
            <person name="Kalinowski J."/>
            <person name="Ruckert C."/>
        </authorList>
    </citation>
    <scope>NUCLEOTIDE SEQUENCE</scope>
    <source>
        <strain evidence="8">CCM 7897</strain>
    </source>
</reference>
<keyword evidence="6 7" id="KW-0472">Membrane</keyword>
<keyword evidence="8" id="KW-0762">Sugar transport</keyword>
<evidence type="ECO:0000256" key="2">
    <source>
        <dbReference type="ARBA" id="ARBA00007430"/>
    </source>
</evidence>
<protein>
    <submittedName>
        <fullName evidence="8">Sugar transporter</fullName>
    </submittedName>
</protein>
<feature type="transmembrane region" description="Helical" evidence="7">
    <location>
        <begin position="110"/>
        <end position="131"/>
    </location>
</feature>
<dbReference type="Proteomes" id="UP000606044">
    <property type="component" value="Unassembled WGS sequence"/>
</dbReference>
<feature type="transmembrane region" description="Helical" evidence="7">
    <location>
        <begin position="440"/>
        <end position="461"/>
    </location>
</feature>
<feature type="transmembrane region" description="Helical" evidence="7">
    <location>
        <begin position="350"/>
        <end position="371"/>
    </location>
</feature>
<feature type="transmembrane region" description="Helical" evidence="7">
    <location>
        <begin position="169"/>
        <end position="186"/>
    </location>
</feature>
<proteinExistence type="inferred from homology"/>
<feature type="transmembrane region" description="Helical" evidence="7">
    <location>
        <begin position="143"/>
        <end position="163"/>
    </location>
</feature>
<keyword evidence="3" id="KW-1003">Cell membrane</keyword>
<evidence type="ECO:0000256" key="6">
    <source>
        <dbReference type="ARBA" id="ARBA00023136"/>
    </source>
</evidence>
<dbReference type="PANTHER" id="PTHR30250:SF10">
    <property type="entry name" value="LIPOPOLYSACCHARIDE BIOSYNTHESIS PROTEIN WZXC"/>
    <property type="match status" value="1"/>
</dbReference>
<name>A0A917BPW8_9HYPH</name>
<evidence type="ECO:0000256" key="5">
    <source>
        <dbReference type="ARBA" id="ARBA00022989"/>
    </source>
</evidence>
<comment type="subcellular location">
    <subcellularLocation>
        <location evidence="1">Cell membrane</location>
        <topology evidence="1">Multi-pass membrane protein</topology>
    </subcellularLocation>
</comment>
<feature type="transmembrane region" description="Helical" evidence="7">
    <location>
        <begin position="416"/>
        <end position="434"/>
    </location>
</feature>
<evidence type="ECO:0000313" key="8">
    <source>
        <dbReference type="EMBL" id="GGF54405.1"/>
    </source>
</evidence>
<evidence type="ECO:0000313" key="9">
    <source>
        <dbReference type="Proteomes" id="UP000606044"/>
    </source>
</evidence>
<reference evidence="8" key="2">
    <citation type="submission" date="2020-09" db="EMBL/GenBank/DDBJ databases">
        <authorList>
            <person name="Sun Q."/>
            <person name="Sedlacek I."/>
        </authorList>
    </citation>
    <scope>NUCLEOTIDE SEQUENCE</scope>
    <source>
        <strain evidence="8">CCM 7897</strain>
    </source>
</reference>
<evidence type="ECO:0000256" key="3">
    <source>
        <dbReference type="ARBA" id="ARBA00022475"/>
    </source>
</evidence>
<feature type="transmembrane region" description="Helical" evidence="7">
    <location>
        <begin position="377"/>
        <end position="396"/>
    </location>
</feature>
<keyword evidence="5 7" id="KW-1133">Transmembrane helix</keyword>
<accession>A0A917BPW8</accession>
<sequence length="493" mass="52284">MAIKRALFLSTGDRYFALACNFATVAAMSRLLTPEEIGISVIGMAVVGIALAAREFVSTSFLIQRQHLSREDVRATFTAMLVVTAIIGSALAFAAPALAELYGEPNLTPYLHVTAACLFVDLAGIQIGALLRREMAFGKVAAVNASGVAVGAVATVWLAWAGFSYMSFAWGWLATSVVTAVVALWLQPHFWMFVPSFRHWRELAEFGGYNCAIGFLNKANEQLPFLLLGRFLSPQAAALFNRGMMVCQIPDKVVLGGAISVVLPAFAAQVRQGGDLKQPYLRSLEMITAFHWPALLVLAVLAYPLVDLLLGSQWDDAAPLVQIIALASLCAFSFELNYPVMVAVGSIRTMFVRTLIVVPVSAALMTVGVLTGGLHGAALSTLLIMPFKALVTMGFVRHRLGLTWLDLAAAVRKSAVLAGMAAAGPLAAVALAGFTFDLSLGQAVIAIVVAACGWIAGLLLVRHPLLGELAGISSAIRRRMGPRMGAAAALSKD</sequence>
<dbReference type="InterPro" id="IPR050833">
    <property type="entry name" value="Poly_Biosynth_Transport"/>
</dbReference>
<feature type="transmembrane region" description="Helical" evidence="7">
    <location>
        <begin position="286"/>
        <end position="306"/>
    </location>
</feature>
<organism evidence="8 9">
    <name type="scientific">Azorhizobium oxalatiphilum</name>
    <dbReference type="NCBI Taxonomy" id="980631"/>
    <lineage>
        <taxon>Bacteria</taxon>
        <taxon>Pseudomonadati</taxon>
        <taxon>Pseudomonadota</taxon>
        <taxon>Alphaproteobacteria</taxon>
        <taxon>Hyphomicrobiales</taxon>
        <taxon>Xanthobacteraceae</taxon>
        <taxon>Azorhizobium</taxon>
    </lineage>
</organism>
<feature type="transmembrane region" description="Helical" evidence="7">
    <location>
        <begin position="77"/>
        <end position="98"/>
    </location>
</feature>
<dbReference type="GO" id="GO:0005886">
    <property type="term" value="C:plasma membrane"/>
    <property type="evidence" value="ECO:0007669"/>
    <property type="project" value="UniProtKB-SubCell"/>
</dbReference>
<keyword evidence="8" id="KW-0813">Transport</keyword>
<dbReference type="Pfam" id="PF13440">
    <property type="entry name" value="Polysacc_synt_3"/>
    <property type="match status" value="1"/>
</dbReference>
<gene>
    <name evidence="8" type="ORF">GCM10007301_12410</name>
</gene>
<keyword evidence="4 7" id="KW-0812">Transmembrane</keyword>
<dbReference type="EMBL" id="BMCT01000001">
    <property type="protein sequence ID" value="GGF54405.1"/>
    <property type="molecule type" value="Genomic_DNA"/>
</dbReference>
<feature type="transmembrane region" description="Helical" evidence="7">
    <location>
        <begin position="318"/>
        <end position="338"/>
    </location>
</feature>
<dbReference type="PANTHER" id="PTHR30250">
    <property type="entry name" value="PST FAMILY PREDICTED COLANIC ACID TRANSPORTER"/>
    <property type="match status" value="1"/>
</dbReference>
<evidence type="ECO:0000256" key="4">
    <source>
        <dbReference type="ARBA" id="ARBA00022692"/>
    </source>
</evidence>
<evidence type="ECO:0000256" key="7">
    <source>
        <dbReference type="SAM" id="Phobius"/>
    </source>
</evidence>
<evidence type="ECO:0000256" key="1">
    <source>
        <dbReference type="ARBA" id="ARBA00004651"/>
    </source>
</evidence>
<feature type="transmembrane region" description="Helical" evidence="7">
    <location>
        <begin position="37"/>
        <end position="57"/>
    </location>
</feature>
<dbReference type="RefSeq" id="WP_244644179.1">
    <property type="nucleotide sequence ID" value="NZ_BMCT01000001.1"/>
</dbReference>
<dbReference type="AlphaFoldDB" id="A0A917BPW8"/>
<keyword evidence="9" id="KW-1185">Reference proteome</keyword>